<dbReference type="EC" id="1.14.14.1" evidence="6"/>
<keyword evidence="18" id="KW-1133">Transmembrane helix</keyword>
<protein>
    <recommendedName>
        <fullName evidence="6">unspecific monooxygenase</fullName>
        <ecNumber evidence="6">1.14.14.1</ecNumber>
    </recommendedName>
</protein>
<evidence type="ECO:0000313" key="19">
    <source>
        <dbReference type="EMBL" id="KOB66563.1"/>
    </source>
</evidence>
<evidence type="ECO:0000256" key="3">
    <source>
        <dbReference type="ARBA" id="ARBA00004174"/>
    </source>
</evidence>
<evidence type="ECO:0000256" key="16">
    <source>
        <dbReference type="PIRSR" id="PIRSR602403-1"/>
    </source>
</evidence>
<evidence type="ECO:0000256" key="4">
    <source>
        <dbReference type="ARBA" id="ARBA00004406"/>
    </source>
</evidence>
<evidence type="ECO:0000256" key="6">
    <source>
        <dbReference type="ARBA" id="ARBA00012109"/>
    </source>
</evidence>
<keyword evidence="7 16" id="KW-0349">Heme</keyword>
<dbReference type="AlphaFoldDB" id="A0A0L7KTG3"/>
<evidence type="ECO:0000256" key="15">
    <source>
        <dbReference type="ARBA" id="ARBA00047827"/>
    </source>
</evidence>
<dbReference type="PROSITE" id="PS00086">
    <property type="entry name" value="CYTOCHROME_P450"/>
    <property type="match status" value="1"/>
</dbReference>
<keyword evidence="12 16" id="KW-0408">Iron</keyword>
<organism evidence="19 20">
    <name type="scientific">Operophtera brumata</name>
    <name type="common">Winter moth</name>
    <name type="synonym">Phalaena brumata</name>
    <dbReference type="NCBI Taxonomy" id="104452"/>
    <lineage>
        <taxon>Eukaryota</taxon>
        <taxon>Metazoa</taxon>
        <taxon>Ecdysozoa</taxon>
        <taxon>Arthropoda</taxon>
        <taxon>Hexapoda</taxon>
        <taxon>Insecta</taxon>
        <taxon>Pterygota</taxon>
        <taxon>Neoptera</taxon>
        <taxon>Endopterygota</taxon>
        <taxon>Lepidoptera</taxon>
        <taxon>Glossata</taxon>
        <taxon>Ditrysia</taxon>
        <taxon>Geometroidea</taxon>
        <taxon>Geometridae</taxon>
        <taxon>Larentiinae</taxon>
        <taxon>Operophtera</taxon>
    </lineage>
</organism>
<evidence type="ECO:0000256" key="18">
    <source>
        <dbReference type="SAM" id="Phobius"/>
    </source>
</evidence>
<keyword evidence="18" id="KW-0812">Transmembrane</keyword>
<keyword evidence="11 17" id="KW-0560">Oxidoreductase</keyword>
<dbReference type="Proteomes" id="UP000037510">
    <property type="component" value="Unassembled WGS sequence"/>
</dbReference>
<evidence type="ECO:0000256" key="11">
    <source>
        <dbReference type="ARBA" id="ARBA00023002"/>
    </source>
</evidence>
<dbReference type="GO" id="GO:0016712">
    <property type="term" value="F:oxidoreductase activity, acting on paired donors, with incorporation or reduction of molecular oxygen, reduced flavin or flavoprotein as one donor, and incorporation of one atom of oxygen"/>
    <property type="evidence" value="ECO:0007669"/>
    <property type="project" value="UniProtKB-EC"/>
</dbReference>
<dbReference type="Gene3D" id="1.10.630.10">
    <property type="entry name" value="Cytochrome P450"/>
    <property type="match status" value="1"/>
</dbReference>
<evidence type="ECO:0000256" key="2">
    <source>
        <dbReference type="ARBA" id="ARBA00003690"/>
    </source>
</evidence>
<keyword evidence="14 18" id="KW-0472">Membrane</keyword>
<evidence type="ECO:0000256" key="7">
    <source>
        <dbReference type="ARBA" id="ARBA00022617"/>
    </source>
</evidence>
<reference evidence="19 20" key="1">
    <citation type="journal article" date="2015" name="Genome Biol. Evol.">
        <title>The genome of winter moth (Operophtera brumata) provides a genomic perspective on sexual dimorphism and phenology.</title>
        <authorList>
            <person name="Derks M.F."/>
            <person name="Smit S."/>
            <person name="Salis L."/>
            <person name="Schijlen E."/>
            <person name="Bossers A."/>
            <person name="Mateman C."/>
            <person name="Pijl A.S."/>
            <person name="de Ridder D."/>
            <person name="Groenen M.A."/>
            <person name="Visser M.E."/>
            <person name="Megens H.J."/>
        </authorList>
    </citation>
    <scope>NUCLEOTIDE SEQUENCE [LARGE SCALE GENOMIC DNA]</scope>
    <source>
        <strain evidence="19">WM2013NL</strain>
        <tissue evidence="19">Head and thorax</tissue>
    </source>
</reference>
<evidence type="ECO:0000256" key="12">
    <source>
        <dbReference type="ARBA" id="ARBA00023004"/>
    </source>
</evidence>
<evidence type="ECO:0000256" key="5">
    <source>
        <dbReference type="ARBA" id="ARBA00010617"/>
    </source>
</evidence>
<evidence type="ECO:0000313" key="20">
    <source>
        <dbReference type="Proteomes" id="UP000037510"/>
    </source>
</evidence>
<dbReference type="InterPro" id="IPR036396">
    <property type="entry name" value="Cyt_P450_sf"/>
</dbReference>
<dbReference type="InterPro" id="IPR050476">
    <property type="entry name" value="Insect_CytP450_Detox"/>
</dbReference>
<keyword evidence="10" id="KW-0492">Microsome</keyword>
<comment type="similarity">
    <text evidence="5 17">Belongs to the cytochrome P450 family.</text>
</comment>
<dbReference type="PANTHER" id="PTHR24292">
    <property type="entry name" value="CYTOCHROME P450"/>
    <property type="match status" value="1"/>
</dbReference>
<dbReference type="InterPro" id="IPR001128">
    <property type="entry name" value="Cyt_P450"/>
</dbReference>
<dbReference type="Pfam" id="PF00067">
    <property type="entry name" value="p450"/>
    <property type="match status" value="1"/>
</dbReference>
<comment type="function">
    <text evidence="2">May be involved in the metabolism of insect hormones and in the breakdown of synthetic insecticides.</text>
</comment>
<sequence>MIIEIIIFVITTILAYYFYVHKKIQMTLRRKGIKYLPGLPFFGNILKSTFLRRHVLDDIEEIYKAFPEERPQNLLRGDDQFLQEPCVQHHRSSAATLVMCIHELALSPQVQEKLFQELVEHRKREGKLSYDNIGELNYLDCVLNETTRKWSAAIVLDRVCLKAYELPPPREGGKPVQLKEGDLIYNVVNAIHMDPKHFPEPKTFDPERFSDENKHKIKPFSFMPFGSGPRNCIGSRFALLELKVMIHDLVLNYKIVKTAKTLDPLRLQPSDFNLRAFGGGTRVQFERRE</sequence>
<dbReference type="PANTHER" id="PTHR24292:SF54">
    <property type="entry name" value="CYP9F3-RELATED"/>
    <property type="match status" value="1"/>
</dbReference>
<evidence type="ECO:0000256" key="17">
    <source>
        <dbReference type="RuleBase" id="RU000461"/>
    </source>
</evidence>
<feature type="transmembrane region" description="Helical" evidence="18">
    <location>
        <begin position="6"/>
        <end position="21"/>
    </location>
</feature>
<keyword evidence="8 16" id="KW-0479">Metal-binding</keyword>
<accession>A0A0L7KTG3</accession>
<dbReference type="PRINTS" id="PR00385">
    <property type="entry name" value="P450"/>
</dbReference>
<dbReference type="SUPFAM" id="SSF48264">
    <property type="entry name" value="Cytochrome P450"/>
    <property type="match status" value="1"/>
</dbReference>
<dbReference type="EMBL" id="JTDY01005838">
    <property type="protein sequence ID" value="KOB66563.1"/>
    <property type="molecule type" value="Genomic_DNA"/>
</dbReference>
<evidence type="ECO:0000256" key="14">
    <source>
        <dbReference type="ARBA" id="ARBA00023136"/>
    </source>
</evidence>
<keyword evidence="13 17" id="KW-0503">Monooxygenase</keyword>
<evidence type="ECO:0000256" key="10">
    <source>
        <dbReference type="ARBA" id="ARBA00022848"/>
    </source>
</evidence>
<comment type="caution">
    <text evidence="19">The sequence shown here is derived from an EMBL/GenBank/DDBJ whole genome shotgun (WGS) entry which is preliminary data.</text>
</comment>
<evidence type="ECO:0000256" key="13">
    <source>
        <dbReference type="ARBA" id="ARBA00023033"/>
    </source>
</evidence>
<keyword evidence="20" id="KW-1185">Reference proteome</keyword>
<keyword evidence="9" id="KW-0256">Endoplasmic reticulum</keyword>
<evidence type="ECO:0000256" key="9">
    <source>
        <dbReference type="ARBA" id="ARBA00022824"/>
    </source>
</evidence>
<proteinExistence type="inferred from homology"/>
<dbReference type="GO" id="GO:0005506">
    <property type="term" value="F:iron ion binding"/>
    <property type="evidence" value="ECO:0007669"/>
    <property type="project" value="InterPro"/>
</dbReference>
<comment type="cofactor">
    <cofactor evidence="1 16">
        <name>heme</name>
        <dbReference type="ChEBI" id="CHEBI:30413"/>
    </cofactor>
</comment>
<evidence type="ECO:0000256" key="8">
    <source>
        <dbReference type="ARBA" id="ARBA00022723"/>
    </source>
</evidence>
<name>A0A0L7KTG3_OPEBR</name>
<feature type="binding site" description="axial binding residue" evidence="16">
    <location>
        <position position="232"/>
    </location>
    <ligand>
        <name>heme</name>
        <dbReference type="ChEBI" id="CHEBI:30413"/>
    </ligand>
    <ligandPart>
        <name>Fe</name>
        <dbReference type="ChEBI" id="CHEBI:18248"/>
    </ligandPart>
</feature>
<dbReference type="InterPro" id="IPR002403">
    <property type="entry name" value="Cyt_P450_E_grp-IV"/>
</dbReference>
<gene>
    <name evidence="19" type="ORF">OBRU01_21119</name>
</gene>
<comment type="subcellular location">
    <subcellularLocation>
        <location evidence="4">Endoplasmic reticulum membrane</location>
        <topology evidence="4">Peripheral membrane protein</topology>
    </subcellularLocation>
    <subcellularLocation>
        <location evidence="3">Microsome membrane</location>
        <topology evidence="3">Peripheral membrane protein</topology>
    </subcellularLocation>
</comment>
<evidence type="ECO:0000256" key="1">
    <source>
        <dbReference type="ARBA" id="ARBA00001971"/>
    </source>
</evidence>
<dbReference type="GO" id="GO:0020037">
    <property type="term" value="F:heme binding"/>
    <property type="evidence" value="ECO:0007669"/>
    <property type="project" value="InterPro"/>
</dbReference>
<dbReference type="PRINTS" id="PR00465">
    <property type="entry name" value="EP450IV"/>
</dbReference>
<comment type="catalytic activity">
    <reaction evidence="15">
        <text>an organic molecule + reduced [NADPH--hemoprotein reductase] + O2 = an alcohol + oxidized [NADPH--hemoprotein reductase] + H2O + H(+)</text>
        <dbReference type="Rhea" id="RHEA:17149"/>
        <dbReference type="Rhea" id="RHEA-COMP:11964"/>
        <dbReference type="Rhea" id="RHEA-COMP:11965"/>
        <dbReference type="ChEBI" id="CHEBI:15377"/>
        <dbReference type="ChEBI" id="CHEBI:15378"/>
        <dbReference type="ChEBI" id="CHEBI:15379"/>
        <dbReference type="ChEBI" id="CHEBI:30879"/>
        <dbReference type="ChEBI" id="CHEBI:57618"/>
        <dbReference type="ChEBI" id="CHEBI:58210"/>
        <dbReference type="ChEBI" id="CHEBI:142491"/>
        <dbReference type="EC" id="1.14.14.1"/>
    </reaction>
</comment>
<dbReference type="STRING" id="104452.A0A0L7KTG3"/>
<dbReference type="GO" id="GO:0005789">
    <property type="term" value="C:endoplasmic reticulum membrane"/>
    <property type="evidence" value="ECO:0007669"/>
    <property type="project" value="UniProtKB-SubCell"/>
</dbReference>
<dbReference type="InterPro" id="IPR017972">
    <property type="entry name" value="Cyt_P450_CS"/>
</dbReference>